<reference evidence="3" key="2">
    <citation type="submission" date="2015-01" db="EMBL/GenBank/DDBJ databases">
        <title>Evolutionary Origins and Diversification of the Mycorrhizal Mutualists.</title>
        <authorList>
            <consortium name="DOE Joint Genome Institute"/>
            <consortium name="Mycorrhizal Genomics Consortium"/>
            <person name="Kohler A."/>
            <person name="Kuo A."/>
            <person name="Nagy L.G."/>
            <person name="Floudas D."/>
            <person name="Copeland A."/>
            <person name="Barry K.W."/>
            <person name="Cichocki N."/>
            <person name="Veneault-Fourrey C."/>
            <person name="LaButti K."/>
            <person name="Lindquist E.A."/>
            <person name="Lipzen A."/>
            <person name="Lundell T."/>
            <person name="Morin E."/>
            <person name="Murat C."/>
            <person name="Riley R."/>
            <person name="Ohm R."/>
            <person name="Sun H."/>
            <person name="Tunlid A."/>
            <person name="Henrissat B."/>
            <person name="Grigoriev I.V."/>
            <person name="Hibbett D.S."/>
            <person name="Martin F."/>
        </authorList>
    </citation>
    <scope>NUCLEOTIDE SEQUENCE [LARGE SCALE GENOMIC DNA]</scope>
    <source>
        <strain evidence="3">Ve08.2h10</strain>
    </source>
</reference>
<name>A0A0D0DKW5_9AGAM</name>
<dbReference type="HOGENOM" id="CLU_3033029_0_0_1"/>
<feature type="region of interest" description="Disordered" evidence="1">
    <location>
        <begin position="1"/>
        <end position="29"/>
    </location>
</feature>
<dbReference type="Proteomes" id="UP000054538">
    <property type="component" value="Unassembled WGS sequence"/>
</dbReference>
<organism evidence="2 3">
    <name type="scientific">Paxillus rubicundulus Ve08.2h10</name>
    <dbReference type="NCBI Taxonomy" id="930991"/>
    <lineage>
        <taxon>Eukaryota</taxon>
        <taxon>Fungi</taxon>
        <taxon>Dikarya</taxon>
        <taxon>Basidiomycota</taxon>
        <taxon>Agaricomycotina</taxon>
        <taxon>Agaricomycetes</taxon>
        <taxon>Agaricomycetidae</taxon>
        <taxon>Boletales</taxon>
        <taxon>Paxilineae</taxon>
        <taxon>Paxillaceae</taxon>
        <taxon>Paxillus</taxon>
    </lineage>
</organism>
<evidence type="ECO:0000256" key="1">
    <source>
        <dbReference type="SAM" id="MobiDB-lite"/>
    </source>
</evidence>
<keyword evidence="3" id="KW-1185">Reference proteome</keyword>
<gene>
    <name evidence="2" type="ORF">PAXRUDRAFT_305971</name>
</gene>
<reference evidence="2 3" key="1">
    <citation type="submission" date="2014-04" db="EMBL/GenBank/DDBJ databases">
        <authorList>
            <consortium name="DOE Joint Genome Institute"/>
            <person name="Kuo A."/>
            <person name="Kohler A."/>
            <person name="Jargeat P."/>
            <person name="Nagy L.G."/>
            <person name="Floudas D."/>
            <person name="Copeland A."/>
            <person name="Barry K.W."/>
            <person name="Cichocki N."/>
            <person name="Veneault-Fourrey C."/>
            <person name="LaButti K."/>
            <person name="Lindquist E.A."/>
            <person name="Lipzen A."/>
            <person name="Lundell T."/>
            <person name="Morin E."/>
            <person name="Murat C."/>
            <person name="Sun H."/>
            <person name="Tunlid A."/>
            <person name="Henrissat B."/>
            <person name="Grigoriev I.V."/>
            <person name="Hibbett D.S."/>
            <person name="Martin F."/>
            <person name="Nordberg H.P."/>
            <person name="Cantor M.N."/>
            <person name="Hua S.X."/>
        </authorList>
    </citation>
    <scope>NUCLEOTIDE SEQUENCE [LARGE SCALE GENOMIC DNA]</scope>
    <source>
        <strain evidence="2 3">Ve08.2h10</strain>
    </source>
</reference>
<protein>
    <submittedName>
        <fullName evidence="2">Uncharacterized protein</fullName>
    </submittedName>
</protein>
<dbReference type="EMBL" id="KN826444">
    <property type="protein sequence ID" value="KIK78880.1"/>
    <property type="molecule type" value="Genomic_DNA"/>
</dbReference>
<dbReference type="InParanoid" id="A0A0D0DKW5"/>
<accession>A0A0D0DKW5</accession>
<dbReference type="AlphaFoldDB" id="A0A0D0DKW5"/>
<evidence type="ECO:0000313" key="3">
    <source>
        <dbReference type="Proteomes" id="UP000054538"/>
    </source>
</evidence>
<sequence length="55" mass="6208">MGLEQGGGAKNEWMGSGTSRWAQKQVDGPGNEWEWLEISRCSWKRAVQSETSGWH</sequence>
<evidence type="ECO:0000313" key="2">
    <source>
        <dbReference type="EMBL" id="KIK78880.1"/>
    </source>
</evidence>
<proteinExistence type="predicted"/>